<dbReference type="EC" id="3.1.2.14" evidence="2"/>
<dbReference type="SUPFAM" id="SSF53474">
    <property type="entry name" value="alpha/beta-Hydrolases"/>
    <property type="match status" value="1"/>
</dbReference>
<evidence type="ECO:0000256" key="18">
    <source>
        <dbReference type="ARBA" id="ARBA00079653"/>
    </source>
</evidence>
<comment type="catalytic activity">
    <reaction evidence="11">
        <text>(9Z)-octadecenoyl-[ACP] + H2O = (9Z)-octadecenoate + holo-[ACP] + H(+)</text>
        <dbReference type="Rhea" id="RHEA:15057"/>
        <dbReference type="Rhea" id="RHEA-COMP:9685"/>
        <dbReference type="Rhea" id="RHEA-COMP:9924"/>
        <dbReference type="ChEBI" id="CHEBI:15377"/>
        <dbReference type="ChEBI" id="CHEBI:15378"/>
        <dbReference type="ChEBI" id="CHEBI:30823"/>
        <dbReference type="ChEBI" id="CHEBI:64479"/>
        <dbReference type="ChEBI" id="CHEBI:78783"/>
        <dbReference type="EC" id="3.1.2.14"/>
    </reaction>
</comment>
<evidence type="ECO:0000256" key="16">
    <source>
        <dbReference type="ARBA" id="ARBA00075385"/>
    </source>
</evidence>
<dbReference type="AlphaFoldDB" id="A0A8D0WC72"/>
<comment type="similarity">
    <text evidence="1">Belongs to the thioesterase family.</text>
</comment>
<evidence type="ECO:0000256" key="8">
    <source>
        <dbReference type="ARBA" id="ARBA00047969"/>
    </source>
</evidence>
<keyword evidence="7" id="KW-0275">Fatty acid biosynthesis</keyword>
<comment type="subunit">
    <text evidence="14">Interacts (via C-terminus) with FASN.</text>
</comment>
<evidence type="ECO:0000256" key="1">
    <source>
        <dbReference type="ARBA" id="ARBA00007169"/>
    </source>
</evidence>
<dbReference type="GO" id="GO:0016297">
    <property type="term" value="F:fatty acyl-[ACP] hydrolase activity"/>
    <property type="evidence" value="ECO:0007669"/>
    <property type="project" value="UniProtKB-EC"/>
</dbReference>
<dbReference type="Ensembl" id="ENSSSCT00030039432.1">
    <property type="protein sequence ID" value="ENSSSCP00030018148.1"/>
    <property type="gene ID" value="ENSSSCG00030028201.1"/>
</dbReference>
<name>A0A8D0WC72_PIG</name>
<feature type="domain" description="Thioesterase" evidence="19">
    <location>
        <begin position="35"/>
        <end position="266"/>
    </location>
</feature>
<reference evidence="20" key="1">
    <citation type="submission" date="2025-08" db="UniProtKB">
        <authorList>
            <consortium name="Ensembl"/>
        </authorList>
    </citation>
    <scope>IDENTIFICATION</scope>
</reference>
<evidence type="ECO:0000256" key="3">
    <source>
        <dbReference type="ARBA" id="ARBA00022516"/>
    </source>
</evidence>
<dbReference type="Proteomes" id="UP000694570">
    <property type="component" value="Unplaced"/>
</dbReference>
<dbReference type="FunFam" id="3.40.50.1820:FF:000153">
    <property type="entry name" value="Surfactin synthase thioesterase subunit"/>
    <property type="match status" value="1"/>
</dbReference>
<evidence type="ECO:0000256" key="15">
    <source>
        <dbReference type="ARBA" id="ARBA00073799"/>
    </source>
</evidence>
<keyword evidence="5" id="KW-0276">Fatty acid metabolism</keyword>
<evidence type="ECO:0000256" key="6">
    <source>
        <dbReference type="ARBA" id="ARBA00023098"/>
    </source>
</evidence>
<proteinExistence type="inferred from homology"/>
<evidence type="ECO:0000256" key="14">
    <source>
        <dbReference type="ARBA" id="ARBA00065224"/>
    </source>
</evidence>
<keyword evidence="3" id="KW-0444">Lipid biosynthesis</keyword>
<dbReference type="InterPro" id="IPR012223">
    <property type="entry name" value="TEII"/>
</dbReference>
<sequence>MDTWILGVKFPKTALYADAKSFVNCLYRNPGALFRLVFFPWSGGGSTFFLIPAFPVVRDINSLPQSQVHSIRLAGRENRSEEPFPRDIYQIVDEVVHTLLPIIRGENFTFFGHSMGCYIAFLTALHLKEKYMLEPVHLFMSSSSAPHSRTRSRLSKDAQLTDEQIICGLRETGGIPKELIADKEFLTKHIPKVISDMRLISDYIFDLPPKALLSCDLTCFIGSEDVITDAEAWKDVTSGSFDIHVLPGDHFYILEPSNEDFIKNYITKTLELSMWS</sequence>
<accession>A0A8D0WC72</accession>
<organism evidence="20 21">
    <name type="scientific">Sus scrofa</name>
    <name type="common">Pig</name>
    <dbReference type="NCBI Taxonomy" id="9823"/>
    <lineage>
        <taxon>Eukaryota</taxon>
        <taxon>Metazoa</taxon>
        <taxon>Chordata</taxon>
        <taxon>Craniata</taxon>
        <taxon>Vertebrata</taxon>
        <taxon>Euteleostomi</taxon>
        <taxon>Mammalia</taxon>
        <taxon>Eutheria</taxon>
        <taxon>Laurasiatheria</taxon>
        <taxon>Artiodactyla</taxon>
        <taxon>Suina</taxon>
        <taxon>Suidae</taxon>
        <taxon>Sus</taxon>
    </lineage>
</organism>
<evidence type="ECO:0000256" key="10">
    <source>
        <dbReference type="ARBA" id="ARBA00048180"/>
    </source>
</evidence>
<evidence type="ECO:0000313" key="20">
    <source>
        <dbReference type="Ensembl" id="ENSSSCP00030018148.1"/>
    </source>
</evidence>
<evidence type="ECO:0000256" key="17">
    <source>
        <dbReference type="ARBA" id="ARBA00076433"/>
    </source>
</evidence>
<comment type="catalytic activity">
    <reaction evidence="9">
        <text>dodecanoyl-CoA + H2O = dodecanoate + CoA + H(+)</text>
        <dbReference type="Rhea" id="RHEA:30135"/>
        <dbReference type="ChEBI" id="CHEBI:15377"/>
        <dbReference type="ChEBI" id="CHEBI:15378"/>
        <dbReference type="ChEBI" id="CHEBI:18262"/>
        <dbReference type="ChEBI" id="CHEBI:57287"/>
        <dbReference type="ChEBI" id="CHEBI:57375"/>
    </reaction>
    <physiologicalReaction direction="left-to-right" evidence="9">
        <dbReference type="Rhea" id="RHEA:30136"/>
    </physiologicalReaction>
</comment>
<evidence type="ECO:0000256" key="11">
    <source>
        <dbReference type="ARBA" id="ARBA00048536"/>
    </source>
</evidence>
<comment type="function">
    <text evidence="13">Contributes to the release of free fatty acids from fatty acid synthase (FASN). Has broad substrate specificity, giving rise to a range of free fatty acids with chain lengths between 10 and 16 carbon atoms (C10 - C16).</text>
</comment>
<evidence type="ECO:0000256" key="9">
    <source>
        <dbReference type="ARBA" id="ARBA00048074"/>
    </source>
</evidence>
<evidence type="ECO:0000256" key="2">
    <source>
        <dbReference type="ARBA" id="ARBA00012480"/>
    </source>
</evidence>
<comment type="catalytic activity">
    <reaction evidence="10">
        <text>tetradecanoyl-CoA + H2O = tetradecanoate + CoA + H(+)</text>
        <dbReference type="Rhea" id="RHEA:40119"/>
        <dbReference type="ChEBI" id="CHEBI:15377"/>
        <dbReference type="ChEBI" id="CHEBI:15378"/>
        <dbReference type="ChEBI" id="CHEBI:30807"/>
        <dbReference type="ChEBI" id="CHEBI:57287"/>
        <dbReference type="ChEBI" id="CHEBI:57385"/>
    </reaction>
    <physiologicalReaction direction="left-to-right" evidence="10">
        <dbReference type="Rhea" id="RHEA:40120"/>
    </physiologicalReaction>
</comment>
<evidence type="ECO:0000256" key="7">
    <source>
        <dbReference type="ARBA" id="ARBA00023160"/>
    </source>
</evidence>
<keyword evidence="4" id="KW-0378">Hydrolase</keyword>
<evidence type="ECO:0000256" key="4">
    <source>
        <dbReference type="ARBA" id="ARBA00022801"/>
    </source>
</evidence>
<dbReference type="InterPro" id="IPR029058">
    <property type="entry name" value="AB_hydrolase_fold"/>
</dbReference>
<comment type="catalytic activity">
    <reaction evidence="12">
        <text>hexadecanoyl-CoA + H2O = hexadecanoate + CoA + H(+)</text>
        <dbReference type="Rhea" id="RHEA:16645"/>
        <dbReference type="ChEBI" id="CHEBI:7896"/>
        <dbReference type="ChEBI" id="CHEBI:15377"/>
        <dbReference type="ChEBI" id="CHEBI:15378"/>
        <dbReference type="ChEBI" id="CHEBI:57287"/>
        <dbReference type="ChEBI" id="CHEBI:57379"/>
    </reaction>
    <physiologicalReaction direction="left-to-right" evidence="12">
        <dbReference type="Rhea" id="RHEA:16646"/>
    </physiologicalReaction>
</comment>
<protein>
    <recommendedName>
        <fullName evidence="15">S-acyl fatty acid synthase thioesterase, medium chain</fullName>
        <ecNumber evidence="2">3.1.2.14</ecNumber>
    </recommendedName>
    <alternativeName>
        <fullName evidence="16">Oleoyl-ACP hydrolase</fullName>
    </alternativeName>
    <alternativeName>
        <fullName evidence="18">Thioesterase II</fullName>
    </alternativeName>
    <alternativeName>
        <fullName evidence="17">Thioesterase domain-containing protein 1</fullName>
    </alternativeName>
</protein>
<dbReference type="Gene3D" id="3.40.50.1820">
    <property type="entry name" value="alpha/beta hydrolase"/>
    <property type="match status" value="1"/>
</dbReference>
<evidence type="ECO:0000256" key="13">
    <source>
        <dbReference type="ARBA" id="ARBA00053731"/>
    </source>
</evidence>
<evidence type="ECO:0000256" key="12">
    <source>
        <dbReference type="ARBA" id="ARBA00052691"/>
    </source>
</evidence>
<dbReference type="InterPro" id="IPR001031">
    <property type="entry name" value="Thioesterase"/>
</dbReference>
<keyword evidence="6" id="KW-0443">Lipid metabolism</keyword>
<evidence type="ECO:0000313" key="21">
    <source>
        <dbReference type="Proteomes" id="UP000694570"/>
    </source>
</evidence>
<dbReference type="PANTHER" id="PTHR11487">
    <property type="entry name" value="THIOESTERASE"/>
    <property type="match status" value="1"/>
</dbReference>
<evidence type="ECO:0000259" key="19">
    <source>
        <dbReference type="Pfam" id="PF00975"/>
    </source>
</evidence>
<evidence type="ECO:0000256" key="5">
    <source>
        <dbReference type="ARBA" id="ARBA00022832"/>
    </source>
</evidence>
<dbReference type="Pfam" id="PF00975">
    <property type="entry name" value="Thioesterase"/>
    <property type="match status" value="1"/>
</dbReference>
<comment type="catalytic activity">
    <reaction evidence="8">
        <text>decanoyl-CoA + H2O = decanoate + CoA + H(+)</text>
        <dbReference type="Rhea" id="RHEA:40059"/>
        <dbReference type="ChEBI" id="CHEBI:15377"/>
        <dbReference type="ChEBI" id="CHEBI:15378"/>
        <dbReference type="ChEBI" id="CHEBI:27689"/>
        <dbReference type="ChEBI" id="CHEBI:57287"/>
        <dbReference type="ChEBI" id="CHEBI:61430"/>
    </reaction>
    <physiologicalReaction direction="left-to-right" evidence="8">
        <dbReference type="Rhea" id="RHEA:40060"/>
    </physiologicalReaction>
</comment>
<dbReference type="GO" id="GO:0051792">
    <property type="term" value="P:medium-chain fatty acid biosynthetic process"/>
    <property type="evidence" value="ECO:0007669"/>
    <property type="project" value="UniProtKB-ARBA"/>
</dbReference>
<dbReference type="PANTHER" id="PTHR11487:SF0">
    <property type="entry name" value="S-ACYL FATTY ACID SYNTHASE THIOESTERASE, MEDIUM CHAIN"/>
    <property type="match status" value="1"/>
</dbReference>